<dbReference type="AlphaFoldDB" id="A0A248U8X4"/>
<organism evidence="1 2">
    <name type="scientific">Ochrobactrum quorumnocens</name>
    <dbReference type="NCBI Taxonomy" id="271865"/>
    <lineage>
        <taxon>Bacteria</taxon>
        <taxon>Pseudomonadati</taxon>
        <taxon>Pseudomonadota</taxon>
        <taxon>Alphaproteobacteria</taxon>
        <taxon>Hyphomicrobiales</taxon>
        <taxon>Brucellaceae</taxon>
        <taxon>Brucella/Ochrobactrum group</taxon>
        <taxon>Ochrobactrum</taxon>
    </lineage>
</organism>
<name>A0A248U8X4_9HYPH</name>
<dbReference type="EMBL" id="CP022603">
    <property type="protein sequence ID" value="ASV83213.1"/>
    <property type="molecule type" value="Genomic_DNA"/>
</dbReference>
<protein>
    <submittedName>
        <fullName evidence="1">Uncharacterized protein</fullName>
    </submittedName>
</protein>
<evidence type="ECO:0000313" key="1">
    <source>
        <dbReference type="EMBL" id="ASV83213.1"/>
    </source>
</evidence>
<sequence>MINKFAFGSSEERAAYAAEIDAFLAQHRKDNSDEIAKTTSLDLGLRSYDLIALLKDAPDALSEKDRENLAASLESLIVQLRTSK</sequence>
<gene>
    <name evidence="1" type="ORF">CES85_3992</name>
</gene>
<reference evidence="1 2" key="1">
    <citation type="submission" date="2017-07" db="EMBL/GenBank/DDBJ databases">
        <title>Phylogenetic study on the rhizospheric bacterium Ochrobactrum sp. A44.</title>
        <authorList>
            <person name="Krzyzanowska D.M."/>
            <person name="Ossowicki A."/>
            <person name="Rajewska M."/>
            <person name="Maciag T."/>
            <person name="Kaczynski Z."/>
            <person name="Czerwicka M."/>
            <person name="Jafra S."/>
        </authorList>
    </citation>
    <scope>NUCLEOTIDE SEQUENCE [LARGE SCALE GENOMIC DNA]</scope>
    <source>
        <strain evidence="1 2">A44</strain>
    </source>
</reference>
<dbReference type="Proteomes" id="UP000215256">
    <property type="component" value="Chromosome 2"/>
</dbReference>
<dbReference type="KEGG" id="och:CES85_3992"/>
<proteinExistence type="predicted"/>
<accession>A0A248U8X4</accession>
<evidence type="ECO:0000313" key="2">
    <source>
        <dbReference type="Proteomes" id="UP000215256"/>
    </source>
</evidence>